<keyword evidence="6" id="KW-1185">Reference proteome</keyword>
<feature type="domain" description="ABC transporter" evidence="4">
    <location>
        <begin position="22"/>
        <end position="257"/>
    </location>
</feature>
<keyword evidence="2" id="KW-0547">Nucleotide-binding</keyword>
<dbReference type="PANTHER" id="PTHR42788">
    <property type="entry name" value="TAURINE IMPORT ATP-BINDING PROTEIN-RELATED"/>
    <property type="match status" value="1"/>
</dbReference>
<dbReference type="Pfam" id="PF09821">
    <property type="entry name" value="AAA_assoc_C"/>
    <property type="match status" value="1"/>
</dbReference>
<name>A0A326U689_THEHA</name>
<gene>
    <name evidence="5" type="ORF">EI42_02782</name>
</gene>
<dbReference type="GO" id="GO:0005524">
    <property type="term" value="F:ATP binding"/>
    <property type="evidence" value="ECO:0007669"/>
    <property type="project" value="UniProtKB-KW"/>
</dbReference>
<sequence>MKTLIKELTKQNTARNAGAPLLKASNLTKSFKTPEGHDLHVLENINLTLHEGEIVALLGRSGSGKSTLLRSLIGLITPTTGSVTYRNRPVVGPMPGMAMVFQTFALFPWLTVQQNVELGLETMGVPAAERARRALEAIDIIGLDGFESAYPKELSGGMRQRVGFARALVTNPDILFMDEPFSALDVLTAERLRSELLELWQKQRISMRSLLIVTHNIEEAVIMADRIVVLSANPGRIRAEIPVTLPRPRNREQPEFRELVEHIYTIMTTPEKPTATPLAGADRTSIAYRLPGASIEQLGSLLELLAKETHKGRADLPYLASSMQLEVDDLFPLTDAAELLGFARVEEGDIILLPTGQTFARGDTEEQKQIFASQLIAHVPLVTHIQSVLHTRPDHRAPEERFLRELEDFMSSEDAETLLSTAIDWGRYAELFAYDYNAGVLSLESEQPQA</sequence>
<dbReference type="PANTHER" id="PTHR42788:SF13">
    <property type="entry name" value="ALIPHATIC SULFONATES IMPORT ATP-BINDING PROTEIN SSUB"/>
    <property type="match status" value="1"/>
</dbReference>
<comment type="caution">
    <text evidence="5">The sequence shown here is derived from an EMBL/GenBank/DDBJ whole genome shotgun (WGS) entry which is preliminary data.</text>
</comment>
<evidence type="ECO:0000256" key="3">
    <source>
        <dbReference type="ARBA" id="ARBA00022840"/>
    </source>
</evidence>
<dbReference type="InterPro" id="IPR003593">
    <property type="entry name" value="AAA+_ATPase"/>
</dbReference>
<dbReference type="CDD" id="cd03293">
    <property type="entry name" value="ABC_NrtD_SsuB_transporters"/>
    <property type="match status" value="1"/>
</dbReference>
<dbReference type="InterPro" id="IPR003439">
    <property type="entry name" value="ABC_transporter-like_ATP-bd"/>
</dbReference>
<dbReference type="InterPro" id="IPR017871">
    <property type="entry name" value="ABC_transporter-like_CS"/>
</dbReference>
<dbReference type="AlphaFoldDB" id="A0A326U689"/>
<evidence type="ECO:0000313" key="5">
    <source>
        <dbReference type="EMBL" id="PZW29486.1"/>
    </source>
</evidence>
<dbReference type="Proteomes" id="UP000248806">
    <property type="component" value="Unassembled WGS sequence"/>
</dbReference>
<dbReference type="InterPro" id="IPR050166">
    <property type="entry name" value="ABC_transporter_ATP-bind"/>
</dbReference>
<dbReference type="InterPro" id="IPR027417">
    <property type="entry name" value="P-loop_NTPase"/>
</dbReference>
<evidence type="ECO:0000313" key="6">
    <source>
        <dbReference type="Proteomes" id="UP000248806"/>
    </source>
</evidence>
<dbReference type="InterPro" id="IPR018632">
    <property type="entry name" value="AAA-associated_dom_C"/>
</dbReference>
<dbReference type="RefSeq" id="WP_111322909.1">
    <property type="nucleotide sequence ID" value="NZ_BIFX01000001.1"/>
</dbReference>
<dbReference type="PROSITE" id="PS50893">
    <property type="entry name" value="ABC_TRANSPORTER_2"/>
    <property type="match status" value="1"/>
</dbReference>
<protein>
    <submittedName>
        <fullName evidence="5">NitT/TauT family transport system ATP-binding protein</fullName>
    </submittedName>
</protein>
<dbReference type="SUPFAM" id="SSF52540">
    <property type="entry name" value="P-loop containing nucleoside triphosphate hydrolases"/>
    <property type="match status" value="1"/>
</dbReference>
<dbReference type="GO" id="GO:0016887">
    <property type="term" value="F:ATP hydrolysis activity"/>
    <property type="evidence" value="ECO:0007669"/>
    <property type="project" value="InterPro"/>
</dbReference>
<dbReference type="Pfam" id="PF00005">
    <property type="entry name" value="ABC_tran"/>
    <property type="match status" value="1"/>
</dbReference>
<dbReference type="OrthoDB" id="9784450at2"/>
<accession>A0A326U689</accession>
<organism evidence="5 6">
    <name type="scientific">Thermosporothrix hazakensis</name>
    <dbReference type="NCBI Taxonomy" id="644383"/>
    <lineage>
        <taxon>Bacteria</taxon>
        <taxon>Bacillati</taxon>
        <taxon>Chloroflexota</taxon>
        <taxon>Ktedonobacteria</taxon>
        <taxon>Ktedonobacterales</taxon>
        <taxon>Thermosporotrichaceae</taxon>
        <taxon>Thermosporothrix</taxon>
    </lineage>
</organism>
<evidence type="ECO:0000256" key="1">
    <source>
        <dbReference type="ARBA" id="ARBA00022448"/>
    </source>
</evidence>
<keyword evidence="1" id="KW-0813">Transport</keyword>
<dbReference type="PROSITE" id="PS00211">
    <property type="entry name" value="ABC_TRANSPORTER_1"/>
    <property type="match status" value="1"/>
</dbReference>
<dbReference type="Gene3D" id="3.40.50.300">
    <property type="entry name" value="P-loop containing nucleotide triphosphate hydrolases"/>
    <property type="match status" value="1"/>
</dbReference>
<proteinExistence type="predicted"/>
<evidence type="ECO:0000259" key="4">
    <source>
        <dbReference type="PROSITE" id="PS50893"/>
    </source>
</evidence>
<reference evidence="5 6" key="1">
    <citation type="submission" date="2018-06" db="EMBL/GenBank/DDBJ databases">
        <title>Genomic Encyclopedia of Archaeal and Bacterial Type Strains, Phase II (KMG-II): from individual species to whole genera.</title>
        <authorList>
            <person name="Goeker M."/>
        </authorList>
    </citation>
    <scope>NUCLEOTIDE SEQUENCE [LARGE SCALE GENOMIC DNA]</scope>
    <source>
        <strain evidence="5 6">ATCC BAA-1881</strain>
    </source>
</reference>
<dbReference type="SMART" id="SM00382">
    <property type="entry name" value="AAA"/>
    <property type="match status" value="1"/>
</dbReference>
<keyword evidence="3 5" id="KW-0067">ATP-binding</keyword>
<evidence type="ECO:0000256" key="2">
    <source>
        <dbReference type="ARBA" id="ARBA00022741"/>
    </source>
</evidence>
<dbReference type="EMBL" id="QKUF01000008">
    <property type="protein sequence ID" value="PZW29486.1"/>
    <property type="molecule type" value="Genomic_DNA"/>
</dbReference>